<dbReference type="AlphaFoldDB" id="A0A0K2U529"/>
<protein>
    <submittedName>
        <fullName evidence="1">Uncharacterized protein</fullName>
    </submittedName>
</protein>
<reference evidence="1" key="1">
    <citation type="submission" date="2014-05" db="EMBL/GenBank/DDBJ databases">
        <authorList>
            <person name="Chronopoulou M."/>
        </authorList>
    </citation>
    <scope>NUCLEOTIDE SEQUENCE</scope>
    <source>
        <tissue evidence="1">Whole organism</tissue>
    </source>
</reference>
<name>A0A0K2U529_LEPSM</name>
<evidence type="ECO:0000313" key="1">
    <source>
        <dbReference type="EMBL" id="CDW33333.1"/>
    </source>
</evidence>
<sequence length="264" mass="30265">SLPYLSLCLPFFLNPKLSSHGLECYECRDLKKQPGNCPGRFSIRVKNGGRCRIFASGNFTVSQGPVARILCDPESLKVSLINLRRIYKYYGGKMRASCCDYDYCNTFESTIKNLVVDAESRKSWKEDYRVIGKKVSKRPLKATENLFLTTHNLSSLTTPYSNILQSLSTATSVTMSLEYDYDIIENDLEIFGNDHIHSEDDIKEGHDKYFNEIVDPRLPENNLFRTSYLKPEDEKSGVGRMNYCFYRVSLILLVFASKIMTQCE</sequence>
<feature type="non-terminal residue" evidence="1">
    <location>
        <position position="1"/>
    </location>
</feature>
<proteinExistence type="predicted"/>
<dbReference type="EMBL" id="HACA01015972">
    <property type="protein sequence ID" value="CDW33333.1"/>
    <property type="molecule type" value="Transcribed_RNA"/>
</dbReference>
<accession>A0A0K2U529</accession>
<organism evidence="1">
    <name type="scientific">Lepeophtheirus salmonis</name>
    <name type="common">Salmon louse</name>
    <name type="synonym">Caligus salmonis</name>
    <dbReference type="NCBI Taxonomy" id="72036"/>
    <lineage>
        <taxon>Eukaryota</taxon>
        <taxon>Metazoa</taxon>
        <taxon>Ecdysozoa</taxon>
        <taxon>Arthropoda</taxon>
        <taxon>Crustacea</taxon>
        <taxon>Multicrustacea</taxon>
        <taxon>Hexanauplia</taxon>
        <taxon>Copepoda</taxon>
        <taxon>Siphonostomatoida</taxon>
        <taxon>Caligidae</taxon>
        <taxon>Lepeophtheirus</taxon>
    </lineage>
</organism>